<dbReference type="InterPro" id="IPR043129">
    <property type="entry name" value="ATPase_NBD"/>
</dbReference>
<dbReference type="Pfam" id="PF00480">
    <property type="entry name" value="ROK"/>
    <property type="match status" value="1"/>
</dbReference>
<evidence type="ECO:0000313" key="2">
    <source>
        <dbReference type="Proteomes" id="UP001174909"/>
    </source>
</evidence>
<comment type="caution">
    <text evidence="1">The sequence shown here is derived from an EMBL/GenBank/DDBJ whole genome shotgun (WGS) entry which is preliminary data.</text>
</comment>
<accession>A0AA35W3D9</accession>
<reference evidence="1" key="1">
    <citation type="submission" date="2023-03" db="EMBL/GenBank/DDBJ databases">
        <authorList>
            <person name="Steffen K."/>
            <person name="Cardenas P."/>
        </authorList>
    </citation>
    <scope>NUCLEOTIDE SEQUENCE</scope>
</reference>
<dbReference type="Proteomes" id="UP001174909">
    <property type="component" value="Unassembled WGS sequence"/>
</dbReference>
<dbReference type="PANTHER" id="PTHR18964">
    <property type="entry name" value="ROK (REPRESSOR, ORF, KINASE) FAMILY"/>
    <property type="match status" value="1"/>
</dbReference>
<dbReference type="Gene3D" id="1.10.10.10">
    <property type="entry name" value="Winged helix-like DNA-binding domain superfamily/Winged helix DNA-binding domain"/>
    <property type="match status" value="1"/>
</dbReference>
<dbReference type="PROSITE" id="PS01125">
    <property type="entry name" value="ROK"/>
    <property type="match status" value="1"/>
</dbReference>
<dbReference type="SUPFAM" id="SSF53067">
    <property type="entry name" value="Actin-like ATPase domain"/>
    <property type="match status" value="1"/>
</dbReference>
<sequence>MTGLAPATVSALVADLLDEDLAEELGRGPAKVGKPSQLLGLNACSRNIICVDLSDSSVLRAAVVDLAGEIIHRIEHPFHGVTGERAVAMTEEAIAEAISAAPARLLGIGVGTPGVVTPDGTVVEASNFRWFGLDLAQRLHDRFGLAVGISNDANAAALAEYSYGSISHNLMVIKIGTGVGAGIVLNGQQYYGESFAAGEIGHIAVEDDGPRCPCGNRGCLETFVSVPRLSAAIAAGEDPHQVVAAAGRRLGLALAGAVSVLDVHDIVVSEYGLPLPDELCRAALASLRARTLPGLGRSVNLRPSKLGADLVLLGVSVLLLSQELGVA</sequence>
<dbReference type="InterPro" id="IPR049874">
    <property type="entry name" value="ROK_cs"/>
</dbReference>
<organism evidence="1 2">
    <name type="scientific">Geodia barretti</name>
    <name type="common">Barrett's horny sponge</name>
    <dbReference type="NCBI Taxonomy" id="519541"/>
    <lineage>
        <taxon>Eukaryota</taxon>
        <taxon>Metazoa</taxon>
        <taxon>Porifera</taxon>
        <taxon>Demospongiae</taxon>
        <taxon>Heteroscleromorpha</taxon>
        <taxon>Tetractinellida</taxon>
        <taxon>Astrophorina</taxon>
        <taxon>Geodiidae</taxon>
        <taxon>Geodia</taxon>
    </lineage>
</organism>
<dbReference type="InterPro" id="IPR000600">
    <property type="entry name" value="ROK"/>
</dbReference>
<name>A0AA35W3D9_GEOBA</name>
<keyword evidence="2" id="KW-1185">Reference proteome</keyword>
<proteinExistence type="predicted"/>
<evidence type="ECO:0000313" key="1">
    <source>
        <dbReference type="EMBL" id="CAI8006623.1"/>
    </source>
</evidence>
<gene>
    <name evidence="1" type="ORF">GBAR_LOCUS4824</name>
</gene>
<dbReference type="Gene3D" id="3.30.420.40">
    <property type="match status" value="2"/>
</dbReference>
<protein>
    <submittedName>
        <fullName evidence="1">Xylose repressor</fullName>
    </submittedName>
</protein>
<dbReference type="InterPro" id="IPR036388">
    <property type="entry name" value="WH-like_DNA-bd_sf"/>
</dbReference>
<dbReference type="EMBL" id="CASHTH010000701">
    <property type="protein sequence ID" value="CAI8006623.1"/>
    <property type="molecule type" value="Genomic_DNA"/>
</dbReference>
<dbReference type="PANTHER" id="PTHR18964:SF149">
    <property type="entry name" value="BIFUNCTIONAL UDP-N-ACETYLGLUCOSAMINE 2-EPIMERASE_N-ACETYLMANNOSAMINE KINASE"/>
    <property type="match status" value="1"/>
</dbReference>
<dbReference type="AlphaFoldDB" id="A0AA35W3D9"/>